<comment type="function">
    <text evidence="1">Involved in the partitioning of the mitochondrial organelle and mitochondrial DNA (mtDNA) inheritance.</text>
</comment>
<gene>
    <name evidence="7" type="primary">DML1_1</name>
    <name evidence="7" type="ORF">BGZ80_001678</name>
</gene>
<dbReference type="Gene3D" id="3.40.50.1440">
    <property type="entry name" value="Tubulin/FtsZ, GTPase domain"/>
    <property type="match status" value="1"/>
</dbReference>
<dbReference type="Proteomes" id="UP000703661">
    <property type="component" value="Unassembled WGS sequence"/>
</dbReference>
<keyword evidence="8" id="KW-1185">Reference proteome</keyword>
<sequence length="422" mass="47458">MHEIVTLQFGHFANFVGAHYWNTQDAHFNYEQPADDEEITPELINHDCLYRIGMTSKLAAEEEEDNVAMNDVKTWSDFSRVYFHPKSMVTMSGYQLNSEFMPFDVFSYGRAAFIETEKEKESYDENLRLFMEECDQLQGFQVLVDVLDGWGGFATSFLERLREDYPKSALITYGLSDDQMGKSNTLRERQVSAANEILSMASFSKLSSLYVPVRAPTQSMLSAEGWSKNINMNPSSRYHTSAFISAGVDSALLPGRLRRGSIFMPDMIGSLNWRNITTIGTLSVGLPFPFGSKSIPPLAGKWSPLLDLSSRNEDIDDQVFSQSVVLRGLETDQFARYTTGTQNTPRGFVDELLDTLPIGKSLGDSNSSPPNLRVDGTSIDSAKRINWRMMTQFEGDGPGGVNSDEFEEAKESLLDMYDIYNE</sequence>
<organism evidence="7 8">
    <name type="scientific">Entomortierella chlamydospora</name>
    <dbReference type="NCBI Taxonomy" id="101097"/>
    <lineage>
        <taxon>Eukaryota</taxon>
        <taxon>Fungi</taxon>
        <taxon>Fungi incertae sedis</taxon>
        <taxon>Mucoromycota</taxon>
        <taxon>Mortierellomycotina</taxon>
        <taxon>Mortierellomycetes</taxon>
        <taxon>Mortierellales</taxon>
        <taxon>Mortierellaceae</taxon>
        <taxon>Entomortierella</taxon>
    </lineage>
</organism>
<dbReference type="PANTHER" id="PTHR13391">
    <property type="entry name" value="MITOCHONDRIAL DISTRIBUTION REGULATOR MISATO"/>
    <property type="match status" value="1"/>
</dbReference>
<evidence type="ECO:0000259" key="5">
    <source>
        <dbReference type="Pfam" id="PF10644"/>
    </source>
</evidence>
<dbReference type="GO" id="GO:0005739">
    <property type="term" value="C:mitochondrion"/>
    <property type="evidence" value="ECO:0007669"/>
    <property type="project" value="UniProtKB-SubCell"/>
</dbReference>
<evidence type="ECO:0000256" key="3">
    <source>
        <dbReference type="ARBA" id="ARBA00008507"/>
    </source>
</evidence>
<dbReference type="Pfam" id="PF10644">
    <property type="entry name" value="Misat_Tub_SegII"/>
    <property type="match status" value="1"/>
</dbReference>
<evidence type="ECO:0000259" key="6">
    <source>
        <dbReference type="Pfam" id="PF14881"/>
    </source>
</evidence>
<dbReference type="GO" id="GO:0007005">
    <property type="term" value="P:mitochondrion organization"/>
    <property type="evidence" value="ECO:0007669"/>
    <property type="project" value="InterPro"/>
</dbReference>
<evidence type="ECO:0000313" key="7">
    <source>
        <dbReference type="EMBL" id="KAG0021799.1"/>
    </source>
</evidence>
<evidence type="ECO:0000256" key="1">
    <source>
        <dbReference type="ARBA" id="ARBA00003757"/>
    </source>
</evidence>
<dbReference type="AlphaFoldDB" id="A0A9P6N1M6"/>
<protein>
    <submittedName>
        <fullName evidence="7">MtDNA inheritance, partitioning of the mitochondrial organelle</fullName>
    </submittedName>
</protein>
<dbReference type="Pfam" id="PF14881">
    <property type="entry name" value="Tubulin_3"/>
    <property type="match status" value="1"/>
</dbReference>
<feature type="domain" description="DML1/Misato tubulin" evidence="6">
    <location>
        <begin position="68"/>
        <end position="257"/>
    </location>
</feature>
<comment type="similarity">
    <text evidence="3">Belongs to the misato family.</text>
</comment>
<evidence type="ECO:0000313" key="8">
    <source>
        <dbReference type="Proteomes" id="UP000703661"/>
    </source>
</evidence>
<evidence type="ECO:0000256" key="4">
    <source>
        <dbReference type="ARBA" id="ARBA00023128"/>
    </source>
</evidence>
<evidence type="ECO:0000256" key="2">
    <source>
        <dbReference type="ARBA" id="ARBA00004173"/>
    </source>
</evidence>
<dbReference type="PANTHER" id="PTHR13391:SF0">
    <property type="entry name" value="PROTEIN MISATO HOMOLOG 1"/>
    <property type="match status" value="1"/>
</dbReference>
<comment type="subcellular location">
    <subcellularLocation>
        <location evidence="2">Mitochondrion</location>
    </subcellularLocation>
</comment>
<name>A0A9P6N1M6_9FUNG</name>
<reference evidence="7" key="1">
    <citation type="journal article" date="2020" name="Fungal Divers.">
        <title>Resolving the Mortierellaceae phylogeny through synthesis of multi-gene phylogenetics and phylogenomics.</title>
        <authorList>
            <person name="Vandepol N."/>
            <person name="Liber J."/>
            <person name="Desiro A."/>
            <person name="Na H."/>
            <person name="Kennedy M."/>
            <person name="Barry K."/>
            <person name="Grigoriev I.V."/>
            <person name="Miller A.N."/>
            <person name="O'Donnell K."/>
            <person name="Stajich J.E."/>
            <person name="Bonito G."/>
        </authorList>
    </citation>
    <scope>NUCLEOTIDE SEQUENCE</scope>
    <source>
        <strain evidence="7">NRRL 2769</strain>
    </source>
</reference>
<dbReference type="EMBL" id="JAAAID010000139">
    <property type="protein sequence ID" value="KAG0021799.1"/>
    <property type="molecule type" value="Genomic_DNA"/>
</dbReference>
<dbReference type="InterPro" id="IPR036525">
    <property type="entry name" value="Tubulin/FtsZ_GTPase_sf"/>
</dbReference>
<dbReference type="InterPro" id="IPR049942">
    <property type="entry name" value="DML1/Misato"/>
</dbReference>
<proteinExistence type="inferred from homology"/>
<accession>A0A9P6N1M6</accession>
<keyword evidence="4" id="KW-0496">Mitochondrion</keyword>
<dbReference type="SUPFAM" id="SSF52490">
    <property type="entry name" value="Tubulin nucleotide-binding domain-like"/>
    <property type="match status" value="1"/>
</dbReference>
<dbReference type="InterPro" id="IPR019605">
    <property type="entry name" value="Misato_II_tubulin-like"/>
</dbReference>
<feature type="domain" description="Misato Segment II tubulin-like" evidence="5">
    <location>
        <begin position="2"/>
        <end position="57"/>
    </location>
</feature>
<comment type="caution">
    <text evidence="7">The sequence shown here is derived from an EMBL/GenBank/DDBJ whole genome shotgun (WGS) entry which is preliminary data.</text>
</comment>
<dbReference type="InterPro" id="IPR029209">
    <property type="entry name" value="DML1/Misato_tubulin"/>
</dbReference>